<evidence type="ECO:0000313" key="2">
    <source>
        <dbReference type="EMBL" id="KAJ6753291.1"/>
    </source>
</evidence>
<evidence type="ECO:0000313" key="3">
    <source>
        <dbReference type="Proteomes" id="UP001151532"/>
    </source>
</evidence>
<dbReference type="InterPro" id="IPR055343">
    <property type="entry name" value="CREG_beta-barrel"/>
</dbReference>
<dbReference type="InterPro" id="IPR012349">
    <property type="entry name" value="Split_barrel_FMN-bd"/>
</dbReference>
<dbReference type="Proteomes" id="UP001151532">
    <property type="component" value="Chromosome 16"/>
</dbReference>
<comment type="caution">
    <text evidence="2">The sequence shown here is derived from an EMBL/GenBank/DDBJ whole genome shotgun (WGS) entry which is preliminary data.</text>
</comment>
<dbReference type="OrthoDB" id="46836at2759"/>
<dbReference type="AlphaFoldDB" id="A0A9Q0VS05"/>
<keyword evidence="3" id="KW-1185">Reference proteome</keyword>
<reference evidence="2" key="2">
    <citation type="journal article" date="2023" name="Int. J. Mol. Sci.">
        <title>De Novo Assembly and Annotation of 11 Diverse Shrub Willow (Salix) Genomes Reveals Novel Gene Organization in Sex-Linked Regions.</title>
        <authorList>
            <person name="Hyden B."/>
            <person name="Feng K."/>
            <person name="Yates T.B."/>
            <person name="Jawdy S."/>
            <person name="Cereghino C."/>
            <person name="Smart L.B."/>
            <person name="Muchero W."/>
        </authorList>
    </citation>
    <scope>NUCLEOTIDE SEQUENCE</scope>
    <source>
        <tissue evidence="2">Shoot tip</tissue>
    </source>
</reference>
<dbReference type="Pfam" id="PF13883">
    <property type="entry name" value="CREG_beta-barrel"/>
    <property type="match status" value="1"/>
</dbReference>
<proteinExistence type="predicted"/>
<feature type="domain" description="CREG-like beta-barrel" evidence="1">
    <location>
        <begin position="1"/>
        <end position="38"/>
    </location>
</feature>
<protein>
    <submittedName>
        <fullName evidence="2">CELLULAR REPRESSOR OF E1A-STIMULATED GENES ISOFORM A</fullName>
    </submittedName>
</protein>
<evidence type="ECO:0000259" key="1">
    <source>
        <dbReference type="Pfam" id="PF13883"/>
    </source>
</evidence>
<dbReference type="Gene3D" id="2.30.110.10">
    <property type="entry name" value="Electron Transport, Fmn-binding Protein, Chain A"/>
    <property type="match status" value="1"/>
</dbReference>
<dbReference type="SUPFAM" id="SSF50475">
    <property type="entry name" value="FMN-binding split barrel"/>
    <property type="match status" value="1"/>
</dbReference>
<name>A0A9Q0VS05_SALPP</name>
<reference evidence="2" key="1">
    <citation type="submission" date="2022-11" db="EMBL/GenBank/DDBJ databases">
        <authorList>
            <person name="Hyden B.L."/>
            <person name="Feng K."/>
            <person name="Yates T."/>
            <person name="Jawdy S."/>
            <person name="Smart L.B."/>
            <person name="Muchero W."/>
        </authorList>
    </citation>
    <scope>NUCLEOTIDE SEQUENCE</scope>
    <source>
        <tissue evidence="2">Shoot tip</tissue>
    </source>
</reference>
<organism evidence="2 3">
    <name type="scientific">Salix purpurea</name>
    <name type="common">Purple osier willow</name>
    <dbReference type="NCBI Taxonomy" id="77065"/>
    <lineage>
        <taxon>Eukaryota</taxon>
        <taxon>Viridiplantae</taxon>
        <taxon>Streptophyta</taxon>
        <taxon>Embryophyta</taxon>
        <taxon>Tracheophyta</taxon>
        <taxon>Spermatophyta</taxon>
        <taxon>Magnoliopsida</taxon>
        <taxon>eudicotyledons</taxon>
        <taxon>Gunneridae</taxon>
        <taxon>Pentapetalae</taxon>
        <taxon>rosids</taxon>
        <taxon>fabids</taxon>
        <taxon>Malpighiales</taxon>
        <taxon>Salicaceae</taxon>
        <taxon>Saliceae</taxon>
        <taxon>Salix</taxon>
    </lineage>
</organism>
<gene>
    <name evidence="2" type="ORF">OIU79_026177</name>
</gene>
<sequence length="49" mass="5738">MKGWPKGHNFQFFKLDIVDIFLINWFGGPKPLTVDQYLHYKVNGLVDSL</sequence>
<dbReference type="EMBL" id="JAPFFK010000007">
    <property type="protein sequence ID" value="KAJ6753291.1"/>
    <property type="molecule type" value="Genomic_DNA"/>
</dbReference>
<accession>A0A9Q0VS05</accession>